<dbReference type="EMBL" id="JAGSHT010000026">
    <property type="protein sequence ID" value="MBZ2199312.1"/>
    <property type="molecule type" value="Genomic_DNA"/>
</dbReference>
<comment type="caution">
    <text evidence="4">The sequence shown here is derived from an EMBL/GenBank/DDBJ whole genome shotgun (WGS) entry which is preliminary data.</text>
</comment>
<keyword evidence="1" id="KW-0805">Transcription regulation</keyword>
<sequence>MLTALAAQGFTRLAGTLRGARADGGSFLDVGVAYVDFAVANPAHFQVMFAPTLLDAGDPELAVARAETFAELRTGVDAMAAPDRIEDAAAAMVAGWSLVHGLATLALTGNLDGAGVRDLIAAAEPHDLARRAAGMLYGSPGTPGGPR</sequence>
<proteinExistence type="predicted"/>
<evidence type="ECO:0000313" key="5">
    <source>
        <dbReference type="Proteomes" id="UP000826651"/>
    </source>
</evidence>
<gene>
    <name evidence="4" type="ORF">KCQ71_24410</name>
</gene>
<protein>
    <submittedName>
        <fullName evidence="4">WHG domain-containing protein</fullName>
    </submittedName>
</protein>
<reference evidence="4 5" key="1">
    <citation type="submission" date="2021-04" db="EMBL/GenBank/DDBJ databases">
        <title>Ruania sp. nov., isolated from sandy soil of mangrove forest.</title>
        <authorList>
            <person name="Ge X."/>
            <person name="Huang R."/>
            <person name="Liu W."/>
        </authorList>
    </citation>
    <scope>NUCLEOTIDE SEQUENCE [LARGE SCALE GENOMIC DNA]</scope>
    <source>
        <strain evidence="4 5">N2-46</strain>
    </source>
</reference>
<evidence type="ECO:0000259" key="3">
    <source>
        <dbReference type="Pfam" id="PF13305"/>
    </source>
</evidence>
<dbReference type="RefSeq" id="WP_223411319.1">
    <property type="nucleotide sequence ID" value="NZ_JAGSHT010000026.1"/>
</dbReference>
<dbReference type="InterPro" id="IPR025996">
    <property type="entry name" value="MT1864/Rv1816-like_C"/>
</dbReference>
<keyword evidence="2" id="KW-0804">Transcription</keyword>
<dbReference type="Gene3D" id="1.10.357.10">
    <property type="entry name" value="Tetracycline Repressor, domain 2"/>
    <property type="match status" value="1"/>
</dbReference>
<evidence type="ECO:0000256" key="1">
    <source>
        <dbReference type="ARBA" id="ARBA00023015"/>
    </source>
</evidence>
<dbReference type="Pfam" id="PF13305">
    <property type="entry name" value="TetR_C_33"/>
    <property type="match status" value="1"/>
</dbReference>
<name>A0ABS7SGH9_9MICO</name>
<organism evidence="4 5">
    <name type="scientific">Occultella gossypii</name>
    <dbReference type="NCBI Taxonomy" id="2800820"/>
    <lineage>
        <taxon>Bacteria</taxon>
        <taxon>Bacillati</taxon>
        <taxon>Actinomycetota</taxon>
        <taxon>Actinomycetes</taxon>
        <taxon>Micrococcales</taxon>
        <taxon>Ruaniaceae</taxon>
        <taxon>Occultella</taxon>
    </lineage>
</organism>
<dbReference type="Proteomes" id="UP000826651">
    <property type="component" value="Unassembled WGS sequence"/>
</dbReference>
<dbReference type="InterPro" id="IPR036271">
    <property type="entry name" value="Tet_transcr_reg_TetR-rel_C_sf"/>
</dbReference>
<evidence type="ECO:0000313" key="4">
    <source>
        <dbReference type="EMBL" id="MBZ2199312.1"/>
    </source>
</evidence>
<evidence type="ECO:0000256" key="2">
    <source>
        <dbReference type="ARBA" id="ARBA00023163"/>
    </source>
</evidence>
<dbReference type="SUPFAM" id="SSF48498">
    <property type="entry name" value="Tetracyclin repressor-like, C-terminal domain"/>
    <property type="match status" value="1"/>
</dbReference>
<feature type="domain" description="HTH-type transcriptional regulator MT1864/Rv1816-like C-terminal" evidence="3">
    <location>
        <begin position="29"/>
        <end position="118"/>
    </location>
</feature>
<accession>A0ABS7SGH9</accession>
<keyword evidence="5" id="KW-1185">Reference proteome</keyword>